<dbReference type="KEGG" id="als:DJ013_07545"/>
<dbReference type="SUPFAM" id="SSF46894">
    <property type="entry name" value="C-terminal effector domain of the bipartite response regulators"/>
    <property type="match status" value="1"/>
</dbReference>
<accession>A0A2Z4G9Y8</accession>
<dbReference type="Pfam" id="PF00196">
    <property type="entry name" value="GerE"/>
    <property type="match status" value="1"/>
</dbReference>
<evidence type="ECO:0000259" key="1">
    <source>
        <dbReference type="PROSITE" id="PS50043"/>
    </source>
</evidence>
<protein>
    <recommendedName>
        <fullName evidence="1">HTH luxR-type domain-containing protein</fullName>
    </recommendedName>
</protein>
<evidence type="ECO:0000313" key="3">
    <source>
        <dbReference type="Proteomes" id="UP000249873"/>
    </source>
</evidence>
<dbReference type="PANTHER" id="PTHR45566:SF1">
    <property type="entry name" value="HTH-TYPE TRANSCRIPTIONAL REGULATOR YHJB-RELATED"/>
    <property type="match status" value="1"/>
</dbReference>
<dbReference type="SMART" id="SM00421">
    <property type="entry name" value="HTH_LUXR"/>
    <property type="match status" value="1"/>
</dbReference>
<sequence length="211" mass="24172">MTKFNPLNVMVISSQLLYLEALQNLLNSKSILTCKGLLTTNPNIKSILKKESPKLLLIDANSLEQRFWDFVQDTHTNNPEIKTIILANSNEPIYIDLAKRHGTSGYILKSSPLEILMASIKIIKNGGQFFDYGDYNQPEQQTKVSFGEVYKLSKREMEVIVLIKNANTTRDIAKELDLSFHTIEAHRKNIYKKLKVKKVTELIKLISEFEN</sequence>
<dbReference type="InterPro" id="IPR036388">
    <property type="entry name" value="WH-like_DNA-bd_sf"/>
</dbReference>
<dbReference type="InterPro" id="IPR011006">
    <property type="entry name" value="CheY-like_superfamily"/>
</dbReference>
<dbReference type="Gene3D" id="3.40.50.2300">
    <property type="match status" value="1"/>
</dbReference>
<dbReference type="CDD" id="cd06170">
    <property type="entry name" value="LuxR_C_like"/>
    <property type="match status" value="1"/>
</dbReference>
<name>A0A2Z4G9Y8_9BACT</name>
<proteinExistence type="predicted"/>
<dbReference type="AlphaFoldDB" id="A0A2Z4G9Y8"/>
<dbReference type="EMBL" id="CP029480">
    <property type="protein sequence ID" value="AWV98031.1"/>
    <property type="molecule type" value="Genomic_DNA"/>
</dbReference>
<dbReference type="PROSITE" id="PS50043">
    <property type="entry name" value="HTH_LUXR_2"/>
    <property type="match status" value="1"/>
</dbReference>
<dbReference type="Proteomes" id="UP000249873">
    <property type="component" value="Chromosome"/>
</dbReference>
<dbReference type="OrthoDB" id="941065at2"/>
<keyword evidence="3" id="KW-1185">Reference proteome</keyword>
<dbReference type="SUPFAM" id="SSF52172">
    <property type="entry name" value="CheY-like"/>
    <property type="match status" value="1"/>
</dbReference>
<reference evidence="2 3" key="1">
    <citation type="submission" date="2018-05" db="EMBL/GenBank/DDBJ databases">
        <title>Complete genome sequence of Arcticibacterium luteifluviistationis SM1504T, a cytophagaceae bacterium isolated from Arctic surface seawater.</title>
        <authorList>
            <person name="Li Y."/>
            <person name="Qin Q.-L."/>
        </authorList>
    </citation>
    <scope>NUCLEOTIDE SEQUENCE [LARGE SCALE GENOMIC DNA]</scope>
    <source>
        <strain evidence="2 3">SM1504</strain>
    </source>
</reference>
<dbReference type="GO" id="GO:0006355">
    <property type="term" value="P:regulation of DNA-templated transcription"/>
    <property type="evidence" value="ECO:0007669"/>
    <property type="project" value="InterPro"/>
</dbReference>
<dbReference type="InterPro" id="IPR000792">
    <property type="entry name" value="Tscrpt_reg_LuxR_C"/>
</dbReference>
<gene>
    <name evidence="2" type="ORF">DJ013_07545</name>
</gene>
<dbReference type="PANTHER" id="PTHR45566">
    <property type="entry name" value="HTH-TYPE TRANSCRIPTIONAL REGULATOR YHJB-RELATED"/>
    <property type="match status" value="1"/>
</dbReference>
<dbReference type="InterPro" id="IPR051015">
    <property type="entry name" value="EvgA-like"/>
</dbReference>
<dbReference type="InterPro" id="IPR016032">
    <property type="entry name" value="Sig_transdc_resp-reg_C-effctor"/>
</dbReference>
<dbReference type="RefSeq" id="WP_111371133.1">
    <property type="nucleotide sequence ID" value="NZ_CP029480.1"/>
</dbReference>
<dbReference type="PRINTS" id="PR00038">
    <property type="entry name" value="HTHLUXR"/>
</dbReference>
<organism evidence="2 3">
    <name type="scientific">Arcticibacterium luteifluviistationis</name>
    <dbReference type="NCBI Taxonomy" id="1784714"/>
    <lineage>
        <taxon>Bacteria</taxon>
        <taxon>Pseudomonadati</taxon>
        <taxon>Bacteroidota</taxon>
        <taxon>Cytophagia</taxon>
        <taxon>Cytophagales</taxon>
        <taxon>Leadbetterellaceae</taxon>
        <taxon>Arcticibacterium</taxon>
    </lineage>
</organism>
<dbReference type="GO" id="GO:0003677">
    <property type="term" value="F:DNA binding"/>
    <property type="evidence" value="ECO:0007669"/>
    <property type="project" value="InterPro"/>
</dbReference>
<feature type="domain" description="HTH luxR-type" evidence="1">
    <location>
        <begin position="145"/>
        <end position="210"/>
    </location>
</feature>
<evidence type="ECO:0000313" key="2">
    <source>
        <dbReference type="EMBL" id="AWV98031.1"/>
    </source>
</evidence>
<dbReference type="Gene3D" id="1.10.10.10">
    <property type="entry name" value="Winged helix-like DNA-binding domain superfamily/Winged helix DNA-binding domain"/>
    <property type="match status" value="1"/>
</dbReference>